<organism evidence="1 2">
    <name type="scientific">Acer negundo</name>
    <name type="common">Box elder</name>
    <dbReference type="NCBI Taxonomy" id="4023"/>
    <lineage>
        <taxon>Eukaryota</taxon>
        <taxon>Viridiplantae</taxon>
        <taxon>Streptophyta</taxon>
        <taxon>Embryophyta</taxon>
        <taxon>Tracheophyta</taxon>
        <taxon>Spermatophyta</taxon>
        <taxon>Magnoliopsida</taxon>
        <taxon>eudicotyledons</taxon>
        <taxon>Gunneridae</taxon>
        <taxon>Pentapetalae</taxon>
        <taxon>rosids</taxon>
        <taxon>malvids</taxon>
        <taxon>Sapindales</taxon>
        <taxon>Sapindaceae</taxon>
        <taxon>Hippocastanoideae</taxon>
        <taxon>Acereae</taxon>
        <taxon>Acer</taxon>
    </lineage>
</organism>
<reference evidence="1" key="1">
    <citation type="journal article" date="2022" name="Plant J.">
        <title>Strategies of tolerance reflected in two North American maple genomes.</title>
        <authorList>
            <person name="McEvoy S.L."/>
            <person name="Sezen U.U."/>
            <person name="Trouern-Trend A."/>
            <person name="McMahon S.M."/>
            <person name="Schaberg P.G."/>
            <person name="Yang J."/>
            <person name="Wegrzyn J.L."/>
            <person name="Swenson N.G."/>
        </authorList>
    </citation>
    <scope>NUCLEOTIDE SEQUENCE</scope>
    <source>
        <strain evidence="1">91603</strain>
    </source>
</reference>
<sequence>MEDNGSKDLEQYAIPIFKQKILGDSSSIVEGHQSILLRDAHNVTTLSDNAYLGVEVIDGNASIEKEKSFVQDNQYLRLQEDELEG</sequence>
<proteinExistence type="predicted"/>
<dbReference type="EMBL" id="JAJSOW010000104">
    <property type="protein sequence ID" value="KAI9170531.1"/>
    <property type="molecule type" value="Genomic_DNA"/>
</dbReference>
<gene>
    <name evidence="1" type="ORF">LWI28_029264</name>
</gene>
<evidence type="ECO:0000313" key="2">
    <source>
        <dbReference type="Proteomes" id="UP001064489"/>
    </source>
</evidence>
<evidence type="ECO:0000313" key="1">
    <source>
        <dbReference type="EMBL" id="KAI9170531.1"/>
    </source>
</evidence>
<name>A0AAD5IPD9_ACENE</name>
<keyword evidence="2" id="KW-1185">Reference proteome</keyword>
<dbReference type="AlphaFoldDB" id="A0AAD5IPD9"/>
<protein>
    <submittedName>
        <fullName evidence="1">Uncharacterized protein</fullName>
    </submittedName>
</protein>
<dbReference type="Proteomes" id="UP001064489">
    <property type="component" value="Chromosome 7"/>
</dbReference>
<accession>A0AAD5IPD9</accession>
<comment type="caution">
    <text evidence="1">The sequence shown here is derived from an EMBL/GenBank/DDBJ whole genome shotgun (WGS) entry which is preliminary data.</text>
</comment>
<reference evidence="1" key="2">
    <citation type="submission" date="2023-02" db="EMBL/GenBank/DDBJ databases">
        <authorList>
            <person name="Swenson N.G."/>
            <person name="Wegrzyn J.L."/>
            <person name="Mcevoy S.L."/>
        </authorList>
    </citation>
    <scope>NUCLEOTIDE SEQUENCE</scope>
    <source>
        <strain evidence="1">91603</strain>
        <tissue evidence="1">Leaf</tissue>
    </source>
</reference>